<dbReference type="AlphaFoldDB" id="A0A7S2F473"/>
<protein>
    <submittedName>
        <fullName evidence="1">Uncharacterized protein</fullName>
    </submittedName>
</protein>
<evidence type="ECO:0000313" key="1">
    <source>
        <dbReference type="EMBL" id="CAD9373173.1"/>
    </source>
</evidence>
<accession>A0A7S2F473</accession>
<gene>
    <name evidence="1" type="ORF">DSPE1174_LOCUS1789</name>
</gene>
<sequence length="100" mass="11671">MMEAEAKLGEGDPEEALKFSKFSKRISWGRRLCREGSEKLDLEKKIQRLNVRRAFGAWNKHHVDMKAELKEFQETGKMTEEIEDEKHEGAFELTETTARS</sequence>
<name>A0A7S2F473_9STRA</name>
<proteinExistence type="predicted"/>
<organism evidence="1">
    <name type="scientific">Octactis speculum</name>
    <dbReference type="NCBI Taxonomy" id="3111310"/>
    <lineage>
        <taxon>Eukaryota</taxon>
        <taxon>Sar</taxon>
        <taxon>Stramenopiles</taxon>
        <taxon>Ochrophyta</taxon>
        <taxon>Dictyochophyceae</taxon>
        <taxon>Dictyochales</taxon>
        <taxon>Dictyochaceae</taxon>
        <taxon>Octactis</taxon>
    </lineage>
</organism>
<reference evidence="1" key="1">
    <citation type="submission" date="2021-01" db="EMBL/GenBank/DDBJ databases">
        <authorList>
            <person name="Corre E."/>
            <person name="Pelletier E."/>
            <person name="Niang G."/>
            <person name="Scheremetjew M."/>
            <person name="Finn R."/>
            <person name="Kale V."/>
            <person name="Holt S."/>
            <person name="Cochrane G."/>
            <person name="Meng A."/>
            <person name="Brown T."/>
            <person name="Cohen L."/>
        </authorList>
    </citation>
    <scope>NUCLEOTIDE SEQUENCE</scope>
    <source>
        <strain evidence="1">CCMP1381</strain>
    </source>
</reference>
<dbReference type="EMBL" id="HBGS01003499">
    <property type="protein sequence ID" value="CAD9373173.1"/>
    <property type="molecule type" value="Transcribed_RNA"/>
</dbReference>